<protein>
    <recommendedName>
        <fullName evidence="2">PhoD-like phosphatase metallophosphatase domain-containing protein</fullName>
    </recommendedName>
</protein>
<dbReference type="PANTHER" id="PTHR43606:SF2">
    <property type="entry name" value="ALKALINE PHOSPHATASE FAMILY PROTEIN (AFU_ORTHOLOGUE AFUA_5G03860)"/>
    <property type="match status" value="1"/>
</dbReference>
<evidence type="ECO:0000256" key="1">
    <source>
        <dbReference type="SAM" id="Phobius"/>
    </source>
</evidence>
<dbReference type="AlphaFoldDB" id="A0A9P8LF13"/>
<reference evidence="3" key="1">
    <citation type="submission" date="2021-03" db="EMBL/GenBank/DDBJ databases">
        <title>Comparative genomics and phylogenomic investigation of the class Geoglossomycetes provide insights into ecological specialization and systematics.</title>
        <authorList>
            <person name="Melie T."/>
            <person name="Pirro S."/>
            <person name="Miller A.N."/>
            <person name="Quandt A."/>
        </authorList>
    </citation>
    <scope>NUCLEOTIDE SEQUENCE</scope>
    <source>
        <strain evidence="3">CAQ_001_2017</strain>
    </source>
</reference>
<dbReference type="PANTHER" id="PTHR43606">
    <property type="entry name" value="PHOSPHATASE, PUTATIVE (AFU_ORTHOLOGUE AFUA_6G08710)-RELATED"/>
    <property type="match status" value="1"/>
</dbReference>
<feature type="transmembrane region" description="Helical" evidence="1">
    <location>
        <begin position="6"/>
        <end position="26"/>
    </location>
</feature>
<feature type="transmembrane region" description="Helical" evidence="1">
    <location>
        <begin position="99"/>
        <end position="120"/>
    </location>
</feature>
<dbReference type="SUPFAM" id="SSF56300">
    <property type="entry name" value="Metallo-dependent phosphatases"/>
    <property type="match status" value="1"/>
</dbReference>
<sequence length="595" mass="67255">IPGHDIPPLIFTLFAIYLPSFIANFLSQSPFKILLDEIDITVTQKERISQSSQTTSDGSSPPANEETYIDIIDVVLLVQRGKNAFKTLLTGLPSPISPLLSIITAAFNLGLVLMTVDLVFRGPVWYPSYDLSFARVGYVSDNSAKILIRECNTSKLPIYLSYRTADSSSHADLMPYQQFISSDTSWQSARGIYFLSNETDYTSTAIISGLVPETRYQYATSSDHMGFFTTAPSPGSPTRRNRGKFTFLTSSCIKPHFPYNVFSHPLTIPGLKNLAQKIPELKAQFMLFLGDFIYIDAPWRHGSDVESYRREYRMVYSSPDWPSVSESLPWIHVLDDHEIANDWDRNTTGVYEAAADPWQHYHTSVNPPEVRKGASYFSFNQGPASFFMMDTRRYRSSETAAAANSTEKTMLGEEQLADLLSWLRKDEPRGVKWKIIASSIPFTKNWRFGGLDTWGGYLAERRKILEVMWDVGLKGYGVVILSGDRHEFATTSFPPPPSGRWPVSTTVHEFSTSPLSQFYLPVRTYKQEDSEDILIKYIPDGISKFGALEIESPQVSEQSLLRFRLFIDGGEVWNYMLTTPPNMVWSGKDKDAIWG</sequence>
<comment type="caution">
    <text evidence="3">The sequence shown here is derived from an EMBL/GenBank/DDBJ whole genome shotgun (WGS) entry which is preliminary data.</text>
</comment>
<feature type="non-terminal residue" evidence="3">
    <location>
        <position position="1"/>
    </location>
</feature>
<dbReference type="InterPro" id="IPR052900">
    <property type="entry name" value="Phospholipid_Metab_Enz"/>
</dbReference>
<evidence type="ECO:0000313" key="3">
    <source>
        <dbReference type="EMBL" id="KAH0562964.1"/>
    </source>
</evidence>
<dbReference type="InterPro" id="IPR038607">
    <property type="entry name" value="PhoD-like_sf"/>
</dbReference>
<proteinExistence type="predicted"/>
<keyword evidence="1" id="KW-0812">Transmembrane</keyword>
<keyword evidence="4" id="KW-1185">Reference proteome</keyword>
<feature type="domain" description="PhoD-like phosphatase metallophosphatase" evidence="2">
    <location>
        <begin position="273"/>
        <end position="529"/>
    </location>
</feature>
<evidence type="ECO:0000259" key="2">
    <source>
        <dbReference type="Pfam" id="PF09423"/>
    </source>
</evidence>
<name>A0A9P8LF13_9PEZI</name>
<dbReference type="InterPro" id="IPR029052">
    <property type="entry name" value="Metallo-depent_PP-like"/>
</dbReference>
<dbReference type="Pfam" id="PF09423">
    <property type="entry name" value="PhoD"/>
    <property type="match status" value="1"/>
</dbReference>
<dbReference type="InterPro" id="IPR018946">
    <property type="entry name" value="PhoD-like_MPP"/>
</dbReference>
<keyword evidence="1" id="KW-1133">Transmembrane helix</keyword>
<dbReference type="Proteomes" id="UP000750711">
    <property type="component" value="Unassembled WGS sequence"/>
</dbReference>
<dbReference type="Gene3D" id="3.60.21.70">
    <property type="entry name" value="PhoD-like phosphatase"/>
    <property type="match status" value="1"/>
</dbReference>
<gene>
    <name evidence="3" type="ORF">GP486_002465</name>
</gene>
<dbReference type="CDD" id="cd07389">
    <property type="entry name" value="MPP_PhoD"/>
    <property type="match status" value="1"/>
</dbReference>
<accession>A0A9P8LF13</accession>
<evidence type="ECO:0000313" key="4">
    <source>
        <dbReference type="Proteomes" id="UP000750711"/>
    </source>
</evidence>
<organism evidence="3 4">
    <name type="scientific">Trichoglossum hirsutum</name>
    <dbReference type="NCBI Taxonomy" id="265104"/>
    <lineage>
        <taxon>Eukaryota</taxon>
        <taxon>Fungi</taxon>
        <taxon>Dikarya</taxon>
        <taxon>Ascomycota</taxon>
        <taxon>Pezizomycotina</taxon>
        <taxon>Geoglossomycetes</taxon>
        <taxon>Geoglossales</taxon>
        <taxon>Geoglossaceae</taxon>
        <taxon>Trichoglossum</taxon>
    </lineage>
</organism>
<dbReference type="EMBL" id="JAGHQM010000276">
    <property type="protein sequence ID" value="KAH0562964.1"/>
    <property type="molecule type" value="Genomic_DNA"/>
</dbReference>
<keyword evidence="1" id="KW-0472">Membrane</keyword>